<keyword evidence="2" id="KW-1185">Reference proteome</keyword>
<dbReference type="EMBL" id="BMPN01000004">
    <property type="protein sequence ID" value="GGJ65390.1"/>
    <property type="molecule type" value="Genomic_DNA"/>
</dbReference>
<accession>A0ABQ2DN92</accession>
<dbReference type="Proteomes" id="UP000634435">
    <property type="component" value="Unassembled WGS sequence"/>
</dbReference>
<evidence type="ECO:0000313" key="2">
    <source>
        <dbReference type="Proteomes" id="UP000634435"/>
    </source>
</evidence>
<reference evidence="2" key="1">
    <citation type="journal article" date="2019" name="Int. J. Syst. Evol. Microbiol.">
        <title>The Global Catalogue of Microorganisms (GCM) 10K type strain sequencing project: providing services to taxonomists for standard genome sequencing and annotation.</title>
        <authorList>
            <consortium name="The Broad Institute Genomics Platform"/>
            <consortium name="The Broad Institute Genome Sequencing Center for Infectious Disease"/>
            <person name="Wu L."/>
            <person name="Ma J."/>
        </authorList>
    </citation>
    <scope>NUCLEOTIDE SEQUENCE [LARGE SCALE GENOMIC DNA]</scope>
    <source>
        <strain evidence="2">JCM 30071</strain>
    </source>
</reference>
<organism evidence="1 2">
    <name type="scientific">Virgibacillus kapii</name>
    <dbReference type="NCBI Taxonomy" id="1638645"/>
    <lineage>
        <taxon>Bacteria</taxon>
        <taxon>Bacillati</taxon>
        <taxon>Bacillota</taxon>
        <taxon>Bacilli</taxon>
        <taxon>Bacillales</taxon>
        <taxon>Bacillaceae</taxon>
        <taxon>Virgibacillus</taxon>
    </lineage>
</organism>
<evidence type="ECO:0000313" key="1">
    <source>
        <dbReference type="EMBL" id="GGJ65390.1"/>
    </source>
</evidence>
<gene>
    <name evidence="1" type="ORF">GCM10007111_29030</name>
</gene>
<proteinExistence type="predicted"/>
<name>A0ABQ2DN92_9BACI</name>
<sequence length="50" mass="5156">MKFPIGGDEAIGFLVRDPCGNMPSGGSGATPEPTVKVWMGEGILIVQHAS</sequence>
<comment type="caution">
    <text evidence="1">The sequence shown here is derived from an EMBL/GenBank/DDBJ whole genome shotgun (WGS) entry which is preliminary data.</text>
</comment>
<protein>
    <submittedName>
        <fullName evidence="1">Uncharacterized protein</fullName>
    </submittedName>
</protein>